<dbReference type="SUPFAM" id="SSF82171">
    <property type="entry name" value="DPP6 N-terminal domain-like"/>
    <property type="match status" value="1"/>
</dbReference>
<evidence type="ECO:0000259" key="3">
    <source>
        <dbReference type="Pfam" id="PF00326"/>
    </source>
</evidence>
<keyword evidence="2" id="KW-0732">Signal</keyword>
<dbReference type="Gene3D" id="3.40.50.1820">
    <property type="entry name" value="alpha/beta hydrolase"/>
    <property type="match status" value="1"/>
</dbReference>
<keyword evidence="5" id="KW-1185">Reference proteome</keyword>
<dbReference type="Gene3D" id="2.120.10.30">
    <property type="entry name" value="TolB, C-terminal domain"/>
    <property type="match status" value="1"/>
</dbReference>
<dbReference type="InterPro" id="IPR001375">
    <property type="entry name" value="Peptidase_S9_cat"/>
</dbReference>
<dbReference type="GO" id="GO:0004252">
    <property type="term" value="F:serine-type endopeptidase activity"/>
    <property type="evidence" value="ECO:0007669"/>
    <property type="project" value="TreeGrafter"/>
</dbReference>
<name>A0A2U2J4R7_9SPHN</name>
<feature type="chain" id="PRO_5015731213" evidence="2">
    <location>
        <begin position="21"/>
        <end position="664"/>
    </location>
</feature>
<reference evidence="4 5" key="1">
    <citation type="submission" date="2018-05" db="EMBL/GenBank/DDBJ databases">
        <title>Genome of Sphingosinicella humi QZX222.</title>
        <authorList>
            <person name="Qiao Z."/>
            <person name="Wang G."/>
        </authorList>
    </citation>
    <scope>NUCLEOTIDE SEQUENCE [LARGE SCALE GENOMIC DNA]</scope>
    <source>
        <strain evidence="4 5">QZX222</strain>
    </source>
</reference>
<protein>
    <submittedName>
        <fullName evidence="4">S9 family peptidase</fullName>
    </submittedName>
</protein>
<dbReference type="Proteomes" id="UP000245916">
    <property type="component" value="Unassembled WGS sequence"/>
</dbReference>
<dbReference type="Pfam" id="PF00326">
    <property type="entry name" value="Peptidase_S9"/>
    <property type="match status" value="1"/>
</dbReference>
<organism evidence="4 5">
    <name type="scientific">Allosphingosinicella humi</name>
    <dbReference type="NCBI Taxonomy" id="2068657"/>
    <lineage>
        <taxon>Bacteria</taxon>
        <taxon>Pseudomonadati</taxon>
        <taxon>Pseudomonadota</taxon>
        <taxon>Alphaproteobacteria</taxon>
        <taxon>Sphingomonadales</taxon>
        <taxon>Sphingomonadaceae</taxon>
        <taxon>Allosphingosinicella</taxon>
    </lineage>
</organism>
<accession>A0A2U2J4R7</accession>
<evidence type="ECO:0000256" key="2">
    <source>
        <dbReference type="SAM" id="SignalP"/>
    </source>
</evidence>
<keyword evidence="1" id="KW-0378">Hydrolase</keyword>
<sequence length="664" mass="71769">MLKSLLAFGAVTLAAAPVQAQSVDSKATMFGQRESVQAIDISPDGTKVVYVAPGPGRQTVAYVASLDGGAPQPVMASDANPQNLSWCSFVTDDRLICRINALTDFYGTLVGQTRLLAIDTDGSDPKELGERRSEYDAYLRQFDGSILDWLPGEGGDVLMSREYIPEAGRIGTRLIRSKRGLAVERIDTRSLKRSVIEPAAEHAASYITDARGHVRIMETARAEGATGQLSPMIRYHYRPTGRSDWVEFSTYNVLTGEGAMPIAVEADLDAAYVLKKLNGRDALYRVKLDGSGTSELVYANDRVDVDNVVRAAHGQRVIGVTFAEELRQVVYFDEEYKTLAASLSKAIPNLPLIQFPGSSADGNRLLVYAGSDSDPGRYYVYDKAARTLNEIMLVRPQLENVKLADVRPVSYPAGDGVSIPAYLTLPPGKEGSKNLPAIVLPHGGPQARDEWGFDWLSQYLASLGYAVIQPNYRGSAGYGEEWLAKNGYQGWRTSIGDVTAAGKWLVSQGIADPKRLAILGWSYGGYAALQSSVIAPDLFKAVVAIAPVTDLGMLKTERKDYTNARINLDYIGSGPHIAEGSPLRNVASISAPVLMFHGDRDANVGIAQARAMDEALRAAGKPSRLVVYEGLAHSLVDSDARTDMLTKIGAFLSDNLASSERLAP</sequence>
<evidence type="ECO:0000313" key="5">
    <source>
        <dbReference type="Proteomes" id="UP000245916"/>
    </source>
</evidence>
<dbReference type="InterPro" id="IPR029058">
    <property type="entry name" value="AB_hydrolase_fold"/>
</dbReference>
<dbReference type="GO" id="GO:0006508">
    <property type="term" value="P:proteolysis"/>
    <property type="evidence" value="ECO:0007669"/>
    <property type="project" value="InterPro"/>
</dbReference>
<dbReference type="InterPro" id="IPR011042">
    <property type="entry name" value="6-blade_b-propeller_TolB-like"/>
</dbReference>
<comment type="caution">
    <text evidence="4">The sequence shown here is derived from an EMBL/GenBank/DDBJ whole genome shotgun (WGS) entry which is preliminary data.</text>
</comment>
<dbReference type="OrthoDB" id="128799at2"/>
<dbReference type="EMBL" id="QFFF01000001">
    <property type="protein sequence ID" value="PWG03318.1"/>
    <property type="molecule type" value="Genomic_DNA"/>
</dbReference>
<proteinExistence type="predicted"/>
<dbReference type="RefSeq" id="WP_109271455.1">
    <property type="nucleotide sequence ID" value="NZ_QFFF01000001.1"/>
</dbReference>
<evidence type="ECO:0000256" key="1">
    <source>
        <dbReference type="ARBA" id="ARBA00022801"/>
    </source>
</evidence>
<dbReference type="PANTHER" id="PTHR42776">
    <property type="entry name" value="SERINE PEPTIDASE S9 FAMILY MEMBER"/>
    <property type="match status" value="1"/>
</dbReference>
<evidence type="ECO:0000313" key="4">
    <source>
        <dbReference type="EMBL" id="PWG03318.1"/>
    </source>
</evidence>
<dbReference type="SUPFAM" id="SSF53474">
    <property type="entry name" value="alpha/beta-Hydrolases"/>
    <property type="match status" value="1"/>
</dbReference>
<feature type="domain" description="Peptidase S9 prolyl oligopeptidase catalytic" evidence="3">
    <location>
        <begin position="451"/>
        <end position="657"/>
    </location>
</feature>
<dbReference type="PANTHER" id="PTHR42776:SF27">
    <property type="entry name" value="DIPEPTIDYL PEPTIDASE FAMILY MEMBER 6"/>
    <property type="match status" value="1"/>
</dbReference>
<feature type="signal peptide" evidence="2">
    <location>
        <begin position="1"/>
        <end position="20"/>
    </location>
</feature>
<dbReference type="AlphaFoldDB" id="A0A2U2J4R7"/>
<gene>
    <name evidence="4" type="ORF">DF286_10900</name>
</gene>